<dbReference type="GO" id="GO:0007160">
    <property type="term" value="P:cell-matrix adhesion"/>
    <property type="evidence" value="ECO:0007669"/>
    <property type="project" value="InterPro"/>
</dbReference>
<name>A0A3L9YAB4_9FLAO</name>
<keyword evidence="3" id="KW-0472">Membrane</keyword>
<evidence type="ECO:0000256" key="3">
    <source>
        <dbReference type="SAM" id="Phobius"/>
    </source>
</evidence>
<dbReference type="Proteomes" id="UP000271339">
    <property type="component" value="Unassembled WGS sequence"/>
</dbReference>
<dbReference type="PANTHER" id="PTHR24273:SF32">
    <property type="entry name" value="HYALIN"/>
    <property type="match status" value="1"/>
</dbReference>
<dbReference type="OrthoDB" id="9805017at2"/>
<feature type="domain" description="HYR" evidence="4">
    <location>
        <begin position="377"/>
        <end position="458"/>
    </location>
</feature>
<evidence type="ECO:0000313" key="6">
    <source>
        <dbReference type="Proteomes" id="UP000271339"/>
    </source>
</evidence>
<dbReference type="InterPro" id="IPR003886">
    <property type="entry name" value="NIDO_dom"/>
</dbReference>
<dbReference type="InterPro" id="IPR013783">
    <property type="entry name" value="Ig-like_fold"/>
</dbReference>
<comment type="caution">
    <text evidence="5">The sequence shown here is derived from an EMBL/GenBank/DDBJ whole genome shotgun (WGS) entry which is preliminary data.</text>
</comment>
<dbReference type="Gene3D" id="2.60.40.10">
    <property type="entry name" value="Immunoglobulins"/>
    <property type="match status" value="1"/>
</dbReference>
<dbReference type="Pfam" id="PF23981">
    <property type="entry name" value="DUF7305"/>
    <property type="match status" value="1"/>
</dbReference>
<keyword evidence="2" id="KW-0677">Repeat</keyword>
<dbReference type="InterPro" id="IPR026444">
    <property type="entry name" value="Secre_tail"/>
</dbReference>
<dbReference type="NCBIfam" id="TIGR04183">
    <property type="entry name" value="Por_Secre_tail"/>
    <property type="match status" value="1"/>
</dbReference>
<dbReference type="Pfam" id="PF06119">
    <property type="entry name" value="NIDO"/>
    <property type="match status" value="2"/>
</dbReference>
<gene>
    <name evidence="5" type="ORF">BXY75_2460</name>
</gene>
<accession>A0A3L9YAB4</accession>
<feature type="domain" description="HYR" evidence="4">
    <location>
        <begin position="915"/>
        <end position="1006"/>
    </location>
</feature>
<dbReference type="RefSeq" id="WP_121908021.1">
    <property type="nucleotide sequence ID" value="NZ_REFC01000014.1"/>
</dbReference>
<dbReference type="Pfam" id="PF18962">
    <property type="entry name" value="Por_Secre_tail"/>
    <property type="match status" value="1"/>
</dbReference>
<evidence type="ECO:0000256" key="2">
    <source>
        <dbReference type="ARBA" id="ARBA00022737"/>
    </source>
</evidence>
<organism evidence="5 6">
    <name type="scientific">Ulvibacter antarcticus</name>
    <dbReference type="NCBI Taxonomy" id="442714"/>
    <lineage>
        <taxon>Bacteria</taxon>
        <taxon>Pseudomonadati</taxon>
        <taxon>Bacteroidota</taxon>
        <taxon>Flavobacteriia</taxon>
        <taxon>Flavobacteriales</taxon>
        <taxon>Flavobacteriaceae</taxon>
        <taxon>Ulvibacter</taxon>
    </lineage>
</organism>
<evidence type="ECO:0000259" key="4">
    <source>
        <dbReference type="PROSITE" id="PS50825"/>
    </source>
</evidence>
<keyword evidence="6" id="KW-1185">Reference proteome</keyword>
<keyword evidence="3" id="KW-1133">Transmembrane helix</keyword>
<evidence type="ECO:0000313" key="5">
    <source>
        <dbReference type="EMBL" id="RMA57656.1"/>
    </source>
</evidence>
<dbReference type="PANTHER" id="PTHR24273">
    <property type="entry name" value="FI04643P-RELATED"/>
    <property type="match status" value="1"/>
</dbReference>
<feature type="transmembrane region" description="Helical" evidence="3">
    <location>
        <begin position="22"/>
        <end position="43"/>
    </location>
</feature>
<dbReference type="InterPro" id="IPR003410">
    <property type="entry name" value="HYR_dom"/>
</dbReference>
<protein>
    <submittedName>
        <fullName evidence="5">Putative secreted protein (Por secretion system target)</fullName>
    </submittedName>
</protein>
<reference evidence="5 6" key="1">
    <citation type="submission" date="2018-10" db="EMBL/GenBank/DDBJ databases">
        <title>Genomic Encyclopedia of Archaeal and Bacterial Type Strains, Phase II (KMG-II): from individual species to whole genera.</title>
        <authorList>
            <person name="Goeker M."/>
        </authorList>
    </citation>
    <scope>NUCLEOTIDE SEQUENCE [LARGE SCALE GENOMIC DNA]</scope>
    <source>
        <strain evidence="5 6">DSM 23424</strain>
    </source>
</reference>
<dbReference type="Gene3D" id="2.60.120.260">
    <property type="entry name" value="Galactose-binding domain-like"/>
    <property type="match status" value="2"/>
</dbReference>
<dbReference type="EMBL" id="REFC01000014">
    <property type="protein sequence ID" value="RMA57656.1"/>
    <property type="molecule type" value="Genomic_DNA"/>
</dbReference>
<dbReference type="InterPro" id="IPR055729">
    <property type="entry name" value="DUF7305"/>
</dbReference>
<dbReference type="PROSITE" id="PS50825">
    <property type="entry name" value="HYR"/>
    <property type="match status" value="3"/>
</dbReference>
<sequence length="1491" mass="159883">MKTCITPIGNRHIRFLSNYRKAVNRLIGITVLILFMFINPLVFGQESKNLTKEDLIGKTVNELTSLGILGSSNVESRSNPIGQQTMQYRTDCTDALIPRDASYTAVSRNDDGFTGPITIPFDFAFCSTTYNTVWVNTNGNLTFTQGLSIYNAQGFPYTVPMVAAFWADVDTRNCPGQIYYKILPDHMIVTWDEVTYFPANNCPVTNTFQIIISDGNAPIVGVGNNLQFRYGDMNWTTGLASGGGPFGGTPATVGWNSGNNTNFEQVGRFNEDSAAYDGPFGANDGVHFLDNNCFSFATQGVGPSITCNDITRSLDATGNVSITASEVAVAQDGCSGATITLSDYDFGCFDIGANIITATATSGIGQTASCNLTVTIVDDLAPSLSCPTDMTLNNDPGDCGAIFTYNITASDNCGFTLTQTQGLASGSTFPLGTTTNTFIVTDDSGLSNSCTFNITVIDTELPTIMCPADISVANDEGECSAIVEYDFPVVSDNCSGTPVNSVLVNGSFETGDYSGWTIDSGSSSCGIFGIMSDGQTLSSGDPIYNYSSNSTQSVTFSQGLPITFNTTDGDKMMAFFQNCGPFAHKLYQDVIMPAGASQLCYDLEYNNFAGSFSTNQYFAVEIRDSGTDALLETLFITNPGDALNVPMTQYCFDTSAYAGQAIRVQMINSQIDVNPLTIFIDNIALGSDLELMQTAGLASGSEFPLGTTTNTFVVTDGSGNSETCSFDVTVNDTEAPTIMCPADISVANDEGECSAVIEYDLPIVSDNCSGTIIGNVLENGSFETGDYSSWNIVSGSPSCGIWGIMDDGQTLSSGDPIYNYANNTTQAVTFPQGLPITFNTTDGDKMMAFFQNCGPFAHKLYQDVIMPVGTSQLCYDLEYNNFAGSFSTNQYFAVEIRDSGTDALLETLFITNPGDALNVPMTQYCFDTSAYSGQAIRVQMINSQIDVNPLTIFIDNIVLGSELSLVQTAGFASGDAFPVGTTINTFVVTDASGNSNTCSFDVIVEDTELPLAVCQNISVDLDAMGVATITADDIDDGSSDNCEIDTITVSQTEFGCDDIGSNTVTLTVTDIYGNESECMAVVTVNGIIPEVEITQSELPEFCQGAFLILTANSDDAISYMWDTGEMTSSIEVMADGVYTVTVTSATNCTATASYEVIGFDPTILLSSYIMIAEKEVHLHNDSDVLSGAIGVTDNKGKVKIHDNTHVVDFVKADDIDVHSNSSVGAAIYAPAVVTLPPFLFNTLSDNSSPDVTVNNNQSVTLTGSVYDKVEIKDGATVLFTSPDIYIDDLKTKKDITIEFAGCANLYLNKDLKLEKNSIFNSAGNYVVVYIDKKLHVKEGSNVTGHFYSYDKDIEVKGKDDNPTYMTGSFIGEKIKGDKNVTWQIDPYCAPCANSIVVRGEHANTTEGSEFDYSSISIYPNPGRNYVMLSNPHGLDLQTVTVYDLTGRLLQSVDLTDMEAEKSVDISQLSSATYLLVIKGAQGEITKQLIKE</sequence>
<proteinExistence type="predicted"/>
<keyword evidence="1" id="KW-0732">Signal</keyword>
<feature type="domain" description="HYR" evidence="4">
    <location>
        <begin position="641"/>
        <end position="732"/>
    </location>
</feature>
<evidence type="ECO:0000256" key="1">
    <source>
        <dbReference type="ARBA" id="ARBA00022729"/>
    </source>
</evidence>
<dbReference type="Pfam" id="PF02494">
    <property type="entry name" value="HYR"/>
    <property type="match status" value="3"/>
</dbReference>
<keyword evidence="3" id="KW-0812">Transmembrane</keyword>